<dbReference type="InterPro" id="IPR050166">
    <property type="entry name" value="ABC_transporter_ATP-bind"/>
</dbReference>
<keyword evidence="3 5" id="KW-0067">ATP-binding</keyword>
<dbReference type="Pfam" id="PF00005">
    <property type="entry name" value="ABC_tran"/>
    <property type="match status" value="1"/>
</dbReference>
<evidence type="ECO:0000313" key="6">
    <source>
        <dbReference type="Proteomes" id="UP000831775"/>
    </source>
</evidence>
<dbReference type="SUPFAM" id="SSF52540">
    <property type="entry name" value="P-loop containing nucleoside triphosphate hydrolases"/>
    <property type="match status" value="1"/>
</dbReference>
<dbReference type="Gene3D" id="3.40.50.300">
    <property type="entry name" value="P-loop containing nucleotide triphosphate hydrolases"/>
    <property type="match status" value="1"/>
</dbReference>
<organism evidence="5 6">
    <name type="scientific">Leucobacter rhizosphaerae</name>
    <dbReference type="NCBI Taxonomy" id="2932245"/>
    <lineage>
        <taxon>Bacteria</taxon>
        <taxon>Bacillati</taxon>
        <taxon>Actinomycetota</taxon>
        <taxon>Actinomycetes</taxon>
        <taxon>Micrococcales</taxon>
        <taxon>Microbacteriaceae</taxon>
        <taxon>Leucobacter</taxon>
    </lineage>
</organism>
<dbReference type="PANTHER" id="PTHR42788">
    <property type="entry name" value="TAURINE IMPORT ATP-BINDING PROTEIN-RELATED"/>
    <property type="match status" value="1"/>
</dbReference>
<dbReference type="SMART" id="SM00382">
    <property type="entry name" value="AAA"/>
    <property type="match status" value="1"/>
</dbReference>
<dbReference type="InterPro" id="IPR003439">
    <property type="entry name" value="ABC_transporter-like_ATP-bd"/>
</dbReference>
<proteinExistence type="predicted"/>
<dbReference type="GO" id="GO:0005524">
    <property type="term" value="F:ATP binding"/>
    <property type="evidence" value="ECO:0007669"/>
    <property type="project" value="UniProtKB-KW"/>
</dbReference>
<reference evidence="5 6" key="1">
    <citation type="submission" date="2022-04" db="EMBL/GenBank/DDBJ databases">
        <title>Leucobacter sp. isolated from rhizosphere of onion.</title>
        <authorList>
            <person name="Won M."/>
            <person name="Lee C.-M."/>
            <person name="Woen H.-Y."/>
            <person name="Kwon S.-W."/>
        </authorList>
    </citation>
    <scope>NUCLEOTIDE SEQUENCE [LARGE SCALE GENOMIC DNA]</scope>
    <source>
        <strain evidence="5 6">H25R-14</strain>
    </source>
</reference>
<dbReference type="InterPro" id="IPR017871">
    <property type="entry name" value="ABC_transporter-like_CS"/>
</dbReference>
<dbReference type="CDD" id="cd03293">
    <property type="entry name" value="ABC_NrtD_SsuB_transporters"/>
    <property type="match status" value="1"/>
</dbReference>
<sequence length="253" mass="28093">MIHIEQVSKTFASRGGAVLAVDRVDLDVEPGGFVAIVGPSGCGKTTLLRMMAGLETLSDGRILVDGDAVVGPSPKLGVVFQRPVLLEWRTILQNLLLPIELRRRPNDADRENAKRLLAMVGLTDFADRYPRELSGGMQQRASICRALIADPEVILLDEPFGALDALTREHLHLEFNELWRSTGKTVVMITHDIPEAVFLAERVVVMGPRPGRIIETFDVPFGPERDERVQADPRFGQLVLRIRESLEAKETTR</sequence>
<dbReference type="InterPro" id="IPR027417">
    <property type="entry name" value="P-loop_NTPase"/>
</dbReference>
<keyword evidence="6" id="KW-1185">Reference proteome</keyword>
<accession>A0ABY4FTH7</accession>
<dbReference type="PROSITE" id="PS00211">
    <property type="entry name" value="ABC_TRANSPORTER_1"/>
    <property type="match status" value="1"/>
</dbReference>
<name>A0ABY4FTH7_9MICO</name>
<feature type="domain" description="ABC transporter" evidence="4">
    <location>
        <begin position="2"/>
        <end position="233"/>
    </location>
</feature>
<evidence type="ECO:0000256" key="2">
    <source>
        <dbReference type="ARBA" id="ARBA00022741"/>
    </source>
</evidence>
<dbReference type="PANTHER" id="PTHR42788:SF13">
    <property type="entry name" value="ALIPHATIC SULFONATES IMPORT ATP-BINDING PROTEIN SSUB"/>
    <property type="match status" value="1"/>
</dbReference>
<dbReference type="RefSeq" id="WP_244684621.1">
    <property type="nucleotide sequence ID" value="NZ_CP095043.1"/>
</dbReference>
<dbReference type="InterPro" id="IPR003593">
    <property type="entry name" value="AAA+_ATPase"/>
</dbReference>
<gene>
    <name evidence="5" type="ORF">MUN76_10900</name>
</gene>
<protein>
    <submittedName>
        <fullName evidence="5">ABC transporter ATP-binding protein</fullName>
    </submittedName>
</protein>
<keyword evidence="1" id="KW-0813">Transport</keyword>
<dbReference type="PROSITE" id="PS50893">
    <property type="entry name" value="ABC_TRANSPORTER_2"/>
    <property type="match status" value="1"/>
</dbReference>
<keyword evidence="2" id="KW-0547">Nucleotide-binding</keyword>
<dbReference type="EMBL" id="CP095043">
    <property type="protein sequence ID" value="UOQ59557.1"/>
    <property type="molecule type" value="Genomic_DNA"/>
</dbReference>
<dbReference type="Proteomes" id="UP000831775">
    <property type="component" value="Chromosome"/>
</dbReference>
<evidence type="ECO:0000256" key="1">
    <source>
        <dbReference type="ARBA" id="ARBA00022448"/>
    </source>
</evidence>
<evidence type="ECO:0000256" key="3">
    <source>
        <dbReference type="ARBA" id="ARBA00022840"/>
    </source>
</evidence>
<evidence type="ECO:0000259" key="4">
    <source>
        <dbReference type="PROSITE" id="PS50893"/>
    </source>
</evidence>
<evidence type="ECO:0000313" key="5">
    <source>
        <dbReference type="EMBL" id="UOQ59557.1"/>
    </source>
</evidence>